<dbReference type="AlphaFoldDB" id="A0AAF0AWU5"/>
<protein>
    <submittedName>
        <fullName evidence="1">Uncharacterized protein</fullName>
    </submittedName>
</protein>
<organism evidence="1 2">
    <name type="scientific">Schizosaccharomyces osmophilus</name>
    <dbReference type="NCBI Taxonomy" id="2545709"/>
    <lineage>
        <taxon>Eukaryota</taxon>
        <taxon>Fungi</taxon>
        <taxon>Dikarya</taxon>
        <taxon>Ascomycota</taxon>
        <taxon>Taphrinomycotina</taxon>
        <taxon>Schizosaccharomycetes</taxon>
        <taxon>Schizosaccharomycetales</taxon>
        <taxon>Schizosaccharomycetaceae</taxon>
        <taxon>Schizosaccharomyces</taxon>
    </lineage>
</organism>
<dbReference type="RefSeq" id="XP_056037643.1">
    <property type="nucleotide sequence ID" value="XM_056181309.1"/>
</dbReference>
<dbReference type="EMBL" id="CP115612">
    <property type="protein sequence ID" value="WBW73400.1"/>
    <property type="molecule type" value="Genomic_DNA"/>
</dbReference>
<evidence type="ECO:0000313" key="1">
    <source>
        <dbReference type="EMBL" id="WBW73400.1"/>
    </source>
</evidence>
<evidence type="ECO:0000313" key="2">
    <source>
        <dbReference type="Proteomes" id="UP001212411"/>
    </source>
</evidence>
<reference evidence="1 2" key="1">
    <citation type="journal article" date="2023" name="G3 (Bethesda)">
        <title>A high-quality reference genome for the fission yeast Schizosaccharomyces osmophilus.</title>
        <authorList>
            <person name="Jia G.S."/>
            <person name="Zhang W.C."/>
            <person name="Liang Y."/>
            <person name="Liu X.H."/>
            <person name="Rhind N."/>
            <person name="Pidoux A."/>
            <person name="Brysch-Herzberg M."/>
            <person name="Du L.L."/>
        </authorList>
    </citation>
    <scope>NUCLEOTIDE SEQUENCE [LARGE SCALE GENOMIC DNA]</scope>
    <source>
        <strain evidence="1 2">CBS 15793</strain>
    </source>
</reference>
<sequence>MSTGSQRDKPYFKESDLKFNRLLGVSGQSNIFSENSHVNVQAYLPTDYFSSSNPTDSMEANFNDINEWTW</sequence>
<accession>A0AAF0AWU5</accession>
<dbReference type="Proteomes" id="UP001212411">
    <property type="component" value="Chromosome 2"/>
</dbReference>
<proteinExistence type="predicted"/>
<name>A0AAF0AWU5_9SCHI</name>
<dbReference type="GeneID" id="80875998"/>
<dbReference type="KEGG" id="som:SOMG_02517"/>
<gene>
    <name evidence="1" type="ORF">SOMG_02517</name>
</gene>
<keyword evidence="2" id="KW-1185">Reference proteome</keyword>